<dbReference type="InterPro" id="IPR012795">
    <property type="entry name" value="tRNA_Ile_lys_synt_N"/>
</dbReference>
<evidence type="ECO:0000256" key="5">
    <source>
        <dbReference type="ARBA" id="ARBA00048539"/>
    </source>
</evidence>
<keyword evidence="2 6" id="KW-0819">tRNA processing</keyword>
<comment type="domain">
    <text evidence="6">The N-terminal region contains the highly conserved SGGXDS motif, predicted to be a P-loop motif involved in ATP binding.</text>
</comment>
<keyword evidence="9" id="KW-1185">Reference proteome</keyword>
<reference evidence="8 9" key="1">
    <citation type="submission" date="2023-01" db="EMBL/GenBank/DDBJ databases">
        <title>Thalassococcus onchidii sp. nov., isolated from a marine invertebrate from the South China Sea.</title>
        <authorList>
            <person name="Xu S."/>
            <person name="Liu Z."/>
            <person name="Xu Y."/>
        </authorList>
    </citation>
    <scope>NUCLEOTIDE SEQUENCE [LARGE SCALE GENOMIC DNA]</scope>
    <source>
        <strain evidence="8 9">KCTC 32084</strain>
    </source>
</reference>
<sequence length="454" mass="49993">MSLDSRFAEAMGQLLGPDFPTDIALAVSGGGDSMAMLTLAHNWSHRWGVRLHVVTIDHGLRAGSAAEAQMVADECKALGWPHTTLRWHWDGQGNVMDAARRARLDLIDRWRGVLCHVLMAHTADDVAETFVMRLMRGSGVEGLSAMAEARTVRMTGVRSAVPAADITGPLPSQGNPAKGVLTRPGSFHILRPCLGMRRDELRHYLKTLKGRWVEDPTNEDPRYARSRVRQFLQGGDWDIENLISTAQHMERASAALRARAIDVHKTLVADLGQTSALTGDILWDRATFETVERDTQLRLLAGALQFVSSAEYRPRFDPLEDLLDRVLAGGGGTLHGCEARAERDVIRVWREYAAVRDLTTEVGDGTLWDGRWRVFDSALRGASVRALGEDGWAQIKEKPKAAPPFHAARSLPAIWQDDQVMACDALGVGSGFTASLWPMGRELFSFKAFLSGQS</sequence>
<dbReference type="EC" id="6.3.4.19" evidence="6"/>
<accession>A0ABT4XTA8</accession>
<dbReference type="HAMAP" id="MF_01161">
    <property type="entry name" value="tRNA_Ile_lys_synt"/>
    <property type="match status" value="1"/>
</dbReference>
<evidence type="ECO:0000256" key="6">
    <source>
        <dbReference type="HAMAP-Rule" id="MF_01161"/>
    </source>
</evidence>
<comment type="caution">
    <text evidence="8">The sequence shown here is derived from an EMBL/GenBank/DDBJ whole genome shotgun (WGS) entry which is preliminary data.</text>
</comment>
<dbReference type="InterPro" id="IPR012094">
    <property type="entry name" value="tRNA_Ile_lys_synt"/>
</dbReference>
<organism evidence="8 9">
    <name type="scientific">Thalassococcus lentus</name>
    <dbReference type="NCBI Taxonomy" id="1210524"/>
    <lineage>
        <taxon>Bacteria</taxon>
        <taxon>Pseudomonadati</taxon>
        <taxon>Pseudomonadota</taxon>
        <taxon>Alphaproteobacteria</taxon>
        <taxon>Rhodobacterales</taxon>
        <taxon>Roseobacteraceae</taxon>
        <taxon>Thalassococcus</taxon>
    </lineage>
</organism>
<evidence type="ECO:0000259" key="7">
    <source>
        <dbReference type="Pfam" id="PF01171"/>
    </source>
</evidence>
<dbReference type="RefSeq" id="WP_271432544.1">
    <property type="nucleotide sequence ID" value="NZ_JAQIOY010000003.1"/>
</dbReference>
<dbReference type="PANTHER" id="PTHR43033:SF1">
    <property type="entry name" value="TRNA(ILE)-LYSIDINE SYNTHASE-RELATED"/>
    <property type="match status" value="1"/>
</dbReference>
<gene>
    <name evidence="6 8" type="primary">tilS</name>
    <name evidence="8" type="ORF">PFY00_10685</name>
</gene>
<comment type="function">
    <text evidence="6">Ligates lysine onto the cytidine present at position 34 of the AUA codon-specific tRNA(Ile) that contains the anticodon CAU, in an ATP-dependent manner. Cytidine is converted to lysidine, thus changing the amino acid specificity of the tRNA from methionine to isoleucine.</text>
</comment>
<protein>
    <recommendedName>
        <fullName evidence="6">tRNA(Ile)-lysidine synthase</fullName>
        <ecNumber evidence="6">6.3.4.19</ecNumber>
    </recommendedName>
    <alternativeName>
        <fullName evidence="6">tRNA(Ile)-2-lysyl-cytidine synthase</fullName>
    </alternativeName>
    <alternativeName>
        <fullName evidence="6">tRNA(Ile)-lysidine synthetase</fullName>
    </alternativeName>
</protein>
<comment type="catalytic activity">
    <reaction evidence="5 6">
        <text>cytidine(34) in tRNA(Ile2) + L-lysine + ATP = lysidine(34) in tRNA(Ile2) + AMP + diphosphate + H(+)</text>
        <dbReference type="Rhea" id="RHEA:43744"/>
        <dbReference type="Rhea" id="RHEA-COMP:10625"/>
        <dbReference type="Rhea" id="RHEA-COMP:10670"/>
        <dbReference type="ChEBI" id="CHEBI:15378"/>
        <dbReference type="ChEBI" id="CHEBI:30616"/>
        <dbReference type="ChEBI" id="CHEBI:32551"/>
        <dbReference type="ChEBI" id="CHEBI:33019"/>
        <dbReference type="ChEBI" id="CHEBI:82748"/>
        <dbReference type="ChEBI" id="CHEBI:83665"/>
        <dbReference type="ChEBI" id="CHEBI:456215"/>
        <dbReference type="EC" id="6.3.4.19"/>
    </reaction>
</comment>
<dbReference type="CDD" id="cd01992">
    <property type="entry name" value="TilS_N"/>
    <property type="match status" value="1"/>
</dbReference>
<proteinExistence type="inferred from homology"/>
<evidence type="ECO:0000313" key="8">
    <source>
        <dbReference type="EMBL" id="MDA7425196.1"/>
    </source>
</evidence>
<evidence type="ECO:0000313" key="9">
    <source>
        <dbReference type="Proteomes" id="UP001210720"/>
    </source>
</evidence>
<dbReference type="InterPro" id="IPR014729">
    <property type="entry name" value="Rossmann-like_a/b/a_fold"/>
</dbReference>
<keyword evidence="1 6" id="KW-0436">Ligase</keyword>
<dbReference type="EMBL" id="JAQIOY010000003">
    <property type="protein sequence ID" value="MDA7425196.1"/>
    <property type="molecule type" value="Genomic_DNA"/>
</dbReference>
<keyword evidence="3 6" id="KW-0547">Nucleotide-binding</keyword>
<evidence type="ECO:0000256" key="4">
    <source>
        <dbReference type="ARBA" id="ARBA00022840"/>
    </source>
</evidence>
<dbReference type="PANTHER" id="PTHR43033">
    <property type="entry name" value="TRNA(ILE)-LYSIDINE SYNTHASE-RELATED"/>
    <property type="match status" value="1"/>
</dbReference>
<keyword evidence="6" id="KW-0963">Cytoplasm</keyword>
<comment type="subcellular location">
    <subcellularLocation>
        <location evidence="6">Cytoplasm</location>
    </subcellularLocation>
</comment>
<name>A0ABT4XTA8_9RHOB</name>
<evidence type="ECO:0000256" key="1">
    <source>
        <dbReference type="ARBA" id="ARBA00022598"/>
    </source>
</evidence>
<evidence type="ECO:0000256" key="3">
    <source>
        <dbReference type="ARBA" id="ARBA00022741"/>
    </source>
</evidence>
<dbReference type="NCBIfam" id="TIGR02432">
    <property type="entry name" value="lysidine_TilS_N"/>
    <property type="match status" value="1"/>
</dbReference>
<dbReference type="Proteomes" id="UP001210720">
    <property type="component" value="Unassembled WGS sequence"/>
</dbReference>
<dbReference type="SUPFAM" id="SSF52402">
    <property type="entry name" value="Adenine nucleotide alpha hydrolases-like"/>
    <property type="match status" value="1"/>
</dbReference>
<keyword evidence="4 6" id="KW-0067">ATP-binding</keyword>
<feature type="binding site" evidence="6">
    <location>
        <begin position="28"/>
        <end position="33"/>
    </location>
    <ligand>
        <name>ATP</name>
        <dbReference type="ChEBI" id="CHEBI:30616"/>
    </ligand>
</feature>
<feature type="domain" description="tRNA(Ile)-lysidine/2-thiocytidine synthase N-terminal" evidence="7">
    <location>
        <begin position="23"/>
        <end position="230"/>
    </location>
</feature>
<dbReference type="GO" id="GO:0032267">
    <property type="term" value="F:tRNA(Ile)-lysidine synthase activity"/>
    <property type="evidence" value="ECO:0007669"/>
    <property type="project" value="UniProtKB-EC"/>
</dbReference>
<comment type="similarity">
    <text evidence="6">Belongs to the tRNA(Ile)-lysidine synthase family.</text>
</comment>
<dbReference type="Gene3D" id="3.40.50.620">
    <property type="entry name" value="HUPs"/>
    <property type="match status" value="1"/>
</dbReference>
<dbReference type="Pfam" id="PF01171">
    <property type="entry name" value="ATP_bind_3"/>
    <property type="match status" value="1"/>
</dbReference>
<evidence type="ECO:0000256" key="2">
    <source>
        <dbReference type="ARBA" id="ARBA00022694"/>
    </source>
</evidence>
<dbReference type="InterPro" id="IPR011063">
    <property type="entry name" value="TilS/TtcA_N"/>
</dbReference>